<protein>
    <submittedName>
        <fullName evidence="7">Uncharacterized protein</fullName>
    </submittedName>
</protein>
<evidence type="ECO:0000259" key="6">
    <source>
        <dbReference type="Pfam" id="PF13193"/>
    </source>
</evidence>
<evidence type="ECO:0000256" key="1">
    <source>
        <dbReference type="ARBA" id="ARBA00006432"/>
    </source>
</evidence>
<dbReference type="PANTHER" id="PTHR24096">
    <property type="entry name" value="LONG-CHAIN-FATTY-ACID--COA LIGASE"/>
    <property type="match status" value="1"/>
</dbReference>
<organism evidence="7 8">
    <name type="scientific">Gigaspora rosea</name>
    <dbReference type="NCBI Taxonomy" id="44941"/>
    <lineage>
        <taxon>Eukaryota</taxon>
        <taxon>Fungi</taxon>
        <taxon>Fungi incertae sedis</taxon>
        <taxon>Mucoromycota</taxon>
        <taxon>Glomeromycotina</taxon>
        <taxon>Glomeromycetes</taxon>
        <taxon>Diversisporales</taxon>
        <taxon>Gigasporaceae</taxon>
        <taxon>Gigaspora</taxon>
    </lineage>
</organism>
<dbReference type="Gene3D" id="3.30.300.30">
    <property type="match status" value="1"/>
</dbReference>
<name>A0A397VEJ0_9GLOM</name>
<dbReference type="GO" id="GO:0016405">
    <property type="term" value="F:CoA-ligase activity"/>
    <property type="evidence" value="ECO:0007669"/>
    <property type="project" value="TreeGrafter"/>
</dbReference>
<dbReference type="CDD" id="cd05911">
    <property type="entry name" value="Firefly_Luc_like"/>
    <property type="match status" value="1"/>
</dbReference>
<dbReference type="PANTHER" id="PTHR24096:SF149">
    <property type="entry name" value="AMP-BINDING DOMAIN-CONTAINING PROTEIN-RELATED"/>
    <property type="match status" value="1"/>
</dbReference>
<evidence type="ECO:0000256" key="3">
    <source>
        <dbReference type="ARBA" id="ARBA00022741"/>
    </source>
</evidence>
<evidence type="ECO:0000313" key="7">
    <source>
        <dbReference type="EMBL" id="RIB20864.1"/>
    </source>
</evidence>
<evidence type="ECO:0000256" key="2">
    <source>
        <dbReference type="ARBA" id="ARBA00022598"/>
    </source>
</evidence>
<keyword evidence="8" id="KW-1185">Reference proteome</keyword>
<dbReference type="InterPro" id="IPR025110">
    <property type="entry name" value="AMP-bd_C"/>
</dbReference>
<evidence type="ECO:0000259" key="5">
    <source>
        <dbReference type="Pfam" id="PF00501"/>
    </source>
</evidence>
<dbReference type="OrthoDB" id="1898221at2759"/>
<dbReference type="Pfam" id="PF00501">
    <property type="entry name" value="AMP-binding"/>
    <property type="match status" value="1"/>
</dbReference>
<comment type="similarity">
    <text evidence="1">Belongs to the ATP-dependent AMP-binding enzyme family.</text>
</comment>
<keyword evidence="3" id="KW-0547">Nucleotide-binding</keyword>
<dbReference type="FunFam" id="3.40.50.12780:FF:000003">
    <property type="entry name" value="Long-chain-fatty-acid--CoA ligase FadD"/>
    <property type="match status" value="1"/>
</dbReference>
<feature type="domain" description="AMP-dependent synthetase/ligase" evidence="5">
    <location>
        <begin position="29"/>
        <end position="392"/>
    </location>
</feature>
<dbReference type="EMBL" id="QKWP01000394">
    <property type="protein sequence ID" value="RIB20864.1"/>
    <property type="molecule type" value="Genomic_DNA"/>
</dbReference>
<dbReference type="InterPro" id="IPR000873">
    <property type="entry name" value="AMP-dep_synth/lig_dom"/>
</dbReference>
<evidence type="ECO:0000256" key="4">
    <source>
        <dbReference type="ARBA" id="ARBA00022840"/>
    </source>
</evidence>
<dbReference type="InterPro" id="IPR045851">
    <property type="entry name" value="AMP-bd_C_sf"/>
</dbReference>
<keyword evidence="4" id="KW-0067">ATP-binding</keyword>
<accession>A0A397VEJ0</accession>
<dbReference type="GO" id="GO:0005524">
    <property type="term" value="F:ATP binding"/>
    <property type="evidence" value="ECO:0007669"/>
    <property type="project" value="UniProtKB-KW"/>
</dbReference>
<evidence type="ECO:0000313" key="8">
    <source>
        <dbReference type="Proteomes" id="UP000266673"/>
    </source>
</evidence>
<dbReference type="STRING" id="44941.A0A397VEJ0"/>
<reference evidence="7 8" key="1">
    <citation type="submission" date="2018-06" db="EMBL/GenBank/DDBJ databases">
        <title>Comparative genomics reveals the genomic features of Rhizophagus irregularis, R. cerebriforme, R. diaphanum and Gigaspora rosea, and their symbiotic lifestyle signature.</title>
        <authorList>
            <person name="Morin E."/>
            <person name="San Clemente H."/>
            <person name="Chen E.C.H."/>
            <person name="De La Providencia I."/>
            <person name="Hainaut M."/>
            <person name="Kuo A."/>
            <person name="Kohler A."/>
            <person name="Murat C."/>
            <person name="Tang N."/>
            <person name="Roy S."/>
            <person name="Loubradou J."/>
            <person name="Henrissat B."/>
            <person name="Grigoriev I.V."/>
            <person name="Corradi N."/>
            <person name="Roux C."/>
            <person name="Martin F.M."/>
        </authorList>
    </citation>
    <scope>NUCLEOTIDE SEQUENCE [LARGE SCALE GENOMIC DNA]</scope>
    <source>
        <strain evidence="7 8">DAOM 194757</strain>
    </source>
</reference>
<keyword evidence="2" id="KW-0436">Ligase</keyword>
<dbReference type="Proteomes" id="UP000266673">
    <property type="component" value="Unassembled WGS sequence"/>
</dbReference>
<dbReference type="SUPFAM" id="SSF56801">
    <property type="entry name" value="Acetyl-CoA synthetase-like"/>
    <property type="match status" value="1"/>
</dbReference>
<dbReference type="InterPro" id="IPR042099">
    <property type="entry name" value="ANL_N_sf"/>
</dbReference>
<sequence>MIFTSKHPDINVPQVGIYQYVTSNPNNIPDDKPIFIDGITGKSYTYGEFKHDSKKFAAGLQDRLGFKRGDVLAICSPNQIDYPIVLLGTIAAGGKVTTANPKYKPNELSYQLTNSGASVLIVHPEFIETGIEAAIEAKIPTSRVLLFGDKEIKGYKPYRSILIGDREIEPITYTPEETKITTAYLPYSSGTTGKQKGVELTHTNIIANLEQLINAKCNLGTHSILMGILPFFHIYALTCILHGTLIHGSTTVILPSFNVETFCESIQKYKINHIYAVPPIILQLVNNPVVQNFDLSSVNLIISAAAPLSDELEKKFLEMFKIPILQAYGLTETSPILHYPDTINLSNTAPGSIGPLLPNVKAKLLSEDSRELGYNEPGELWVHGPNVMKGYLNNKEATDAVFDKDRFFNTGDIASVDEQGNFFIVDRKKELIKYKGFQVAPAELEAILLTHDAVSDTAVIGYYSEEEATEIPIAYVSIKSGYDQSQDLAAEIQSFVNKNVAPHKKLRGGVWFIDKIPKSDSGKILRRLLREKLRNDRMN</sequence>
<comment type="caution">
    <text evidence="7">The sequence shown here is derived from an EMBL/GenBank/DDBJ whole genome shotgun (WGS) entry which is preliminary data.</text>
</comment>
<proteinExistence type="inferred from homology"/>
<dbReference type="FunFam" id="3.30.300.30:FF:000007">
    <property type="entry name" value="4-coumarate--CoA ligase 2"/>
    <property type="match status" value="1"/>
</dbReference>
<gene>
    <name evidence="7" type="ORF">C2G38_1963298</name>
</gene>
<dbReference type="Gene3D" id="3.40.50.12780">
    <property type="entry name" value="N-terminal domain of ligase-like"/>
    <property type="match status" value="1"/>
</dbReference>
<dbReference type="AlphaFoldDB" id="A0A397VEJ0"/>
<feature type="domain" description="AMP-binding enzyme C-terminal" evidence="6">
    <location>
        <begin position="443"/>
        <end position="523"/>
    </location>
</feature>
<dbReference type="Pfam" id="PF13193">
    <property type="entry name" value="AMP-binding_C"/>
    <property type="match status" value="1"/>
</dbReference>